<keyword evidence="1" id="KW-0812">Transmembrane</keyword>
<dbReference type="Pfam" id="PF13612">
    <property type="entry name" value="DDE_Tnp_1_3"/>
    <property type="match status" value="1"/>
</dbReference>
<dbReference type="EMBL" id="NBYY01000002">
    <property type="protein sequence ID" value="PCS24270.1"/>
    <property type="molecule type" value="Genomic_DNA"/>
</dbReference>
<keyword evidence="1" id="KW-1133">Transmembrane helix</keyword>
<keyword evidence="4" id="KW-1185">Reference proteome</keyword>
<dbReference type="AlphaFoldDB" id="A0A2A5T850"/>
<accession>A0A2A5T850</accession>
<sequence length="96" mass="11426">MERKLANKGVILITGMKKNIKPNVMKSWDRLMLRKRFIIETVFDQLKNISQIKHFRHRRCISFMGNLLVGLIAYSFQSKKPSIKMTRFDKQVLMQI</sequence>
<dbReference type="Proteomes" id="UP000219020">
    <property type="component" value="Unassembled WGS sequence"/>
</dbReference>
<comment type="caution">
    <text evidence="3">The sequence shown here is derived from an EMBL/GenBank/DDBJ whole genome shotgun (WGS) entry which is preliminary data.</text>
</comment>
<evidence type="ECO:0000256" key="1">
    <source>
        <dbReference type="SAM" id="Phobius"/>
    </source>
</evidence>
<organism evidence="3 4">
    <name type="scientific">Candidatus Enterovibrio escicola</name>
    <dbReference type="NCBI Taxonomy" id="1927127"/>
    <lineage>
        <taxon>Bacteria</taxon>
        <taxon>Pseudomonadati</taxon>
        <taxon>Pseudomonadota</taxon>
        <taxon>Gammaproteobacteria</taxon>
        <taxon>Vibrionales</taxon>
        <taxon>Vibrionaceae</taxon>
        <taxon>Enterovibrio</taxon>
    </lineage>
</organism>
<proteinExistence type="predicted"/>
<protein>
    <recommendedName>
        <fullName evidence="2">Transposase DDE domain-containing protein</fullName>
    </recommendedName>
</protein>
<name>A0A2A5T850_9GAMM</name>
<dbReference type="InterPro" id="IPR025668">
    <property type="entry name" value="Tnp_DDE_dom"/>
</dbReference>
<evidence type="ECO:0000313" key="4">
    <source>
        <dbReference type="Proteomes" id="UP000219020"/>
    </source>
</evidence>
<evidence type="ECO:0000259" key="2">
    <source>
        <dbReference type="Pfam" id="PF13612"/>
    </source>
</evidence>
<evidence type="ECO:0000313" key="3">
    <source>
        <dbReference type="EMBL" id="PCS24270.1"/>
    </source>
</evidence>
<keyword evidence="1" id="KW-0472">Membrane</keyword>
<feature type="domain" description="Transposase DDE" evidence="2">
    <location>
        <begin position="3"/>
        <end position="59"/>
    </location>
</feature>
<feature type="transmembrane region" description="Helical" evidence="1">
    <location>
        <begin position="60"/>
        <end position="77"/>
    </location>
</feature>
<reference evidence="4" key="1">
    <citation type="submission" date="2017-04" db="EMBL/GenBank/DDBJ databases">
        <title>Genome evolution of the luminous symbionts of deep sea anglerfish.</title>
        <authorList>
            <person name="Hendry T.A."/>
        </authorList>
    </citation>
    <scope>NUCLEOTIDE SEQUENCE [LARGE SCALE GENOMIC DNA]</scope>
</reference>
<gene>
    <name evidence="3" type="ORF">BTN49_0088</name>
</gene>